<evidence type="ECO:0000256" key="1">
    <source>
        <dbReference type="SAM" id="MobiDB-lite"/>
    </source>
</evidence>
<dbReference type="Proteomes" id="UP000298390">
    <property type="component" value="Unassembled WGS sequence"/>
</dbReference>
<dbReference type="STRING" id="34475.A0A4Y9Z831"/>
<gene>
    <name evidence="2" type="ORF">EVJ58_g74</name>
</gene>
<comment type="caution">
    <text evidence="2">The sequence shown here is derived from an EMBL/GenBank/DDBJ whole genome shotgun (WGS) entry which is preliminary data.</text>
</comment>
<protein>
    <submittedName>
        <fullName evidence="2">Uncharacterized protein</fullName>
    </submittedName>
</protein>
<sequence length="361" mass="40293">MTDPALDRLWETQAGLSQLARTLPPDAWAHFGKSIVTLTRPLVQDDWQRFDSYAARIRNFGFEPDGTFSSNAWHPVNYAVLDAFSAHHAGAPLLPRLRRLRLTTAHTKSMQLLELVLTSSLMSVTFDFGLHWRLQEEQMFVTAVLAGVEERCPYLEEIIVDRIPFERVATSLRALAYMLPQYLYTPNLSVGDIARLAAIPRLRHAEFRIRDVADVPPPFHTLQTDAFGSLRTLGLHVHSLEICTALLKLLRTPYLEAFGVHAEERPEPSTLSTFLAQLLSVAPLLSSARSESSTAQRRPPSSTPGTCLHGGAIDRLLTGASSLRYCPSRTCASWRSTSPCGTNWTTTPSYEWQRPGRPSST</sequence>
<evidence type="ECO:0000313" key="2">
    <source>
        <dbReference type="EMBL" id="TFY69988.1"/>
    </source>
</evidence>
<proteinExistence type="predicted"/>
<dbReference type="AlphaFoldDB" id="A0A4Y9Z831"/>
<dbReference type="EMBL" id="SEKV01000002">
    <property type="protein sequence ID" value="TFY69988.1"/>
    <property type="molecule type" value="Genomic_DNA"/>
</dbReference>
<feature type="region of interest" description="Disordered" evidence="1">
    <location>
        <begin position="289"/>
        <end position="308"/>
    </location>
</feature>
<accession>A0A4Y9Z831</accession>
<reference evidence="2 3" key="1">
    <citation type="submission" date="2019-01" db="EMBL/GenBank/DDBJ databases">
        <title>Genome sequencing of the rare red list fungi Fomitopsis rosea.</title>
        <authorList>
            <person name="Buettner E."/>
            <person name="Kellner H."/>
        </authorList>
    </citation>
    <scope>NUCLEOTIDE SEQUENCE [LARGE SCALE GENOMIC DNA]</scope>
    <source>
        <strain evidence="2 3">DSM 105464</strain>
    </source>
</reference>
<evidence type="ECO:0000313" key="3">
    <source>
        <dbReference type="Proteomes" id="UP000298390"/>
    </source>
</evidence>
<organism evidence="2 3">
    <name type="scientific">Rhodofomes roseus</name>
    <dbReference type="NCBI Taxonomy" id="34475"/>
    <lineage>
        <taxon>Eukaryota</taxon>
        <taxon>Fungi</taxon>
        <taxon>Dikarya</taxon>
        <taxon>Basidiomycota</taxon>
        <taxon>Agaricomycotina</taxon>
        <taxon>Agaricomycetes</taxon>
        <taxon>Polyporales</taxon>
        <taxon>Rhodofomes</taxon>
    </lineage>
</organism>
<feature type="compositionally biased region" description="Polar residues" evidence="1">
    <location>
        <begin position="289"/>
        <end position="305"/>
    </location>
</feature>
<name>A0A4Y9Z831_9APHY</name>